<dbReference type="InterPro" id="IPR032387">
    <property type="entry name" value="ACAS_N"/>
</dbReference>
<evidence type="ECO:0000313" key="2">
    <source>
        <dbReference type="EMBL" id="GAG52476.1"/>
    </source>
</evidence>
<gene>
    <name evidence="2" type="ORF">S01H1_79474</name>
</gene>
<dbReference type="AlphaFoldDB" id="X0ZWR6"/>
<reference evidence="2" key="1">
    <citation type="journal article" date="2014" name="Front. Microbiol.">
        <title>High frequency of phylogenetically diverse reductive dehalogenase-homologous genes in deep subseafloor sedimentary metagenomes.</title>
        <authorList>
            <person name="Kawai M."/>
            <person name="Futagami T."/>
            <person name="Toyoda A."/>
            <person name="Takaki Y."/>
            <person name="Nishi S."/>
            <person name="Hori S."/>
            <person name="Arai W."/>
            <person name="Tsubouchi T."/>
            <person name="Morono Y."/>
            <person name="Uchiyama I."/>
            <person name="Ito T."/>
            <person name="Fujiyama A."/>
            <person name="Inagaki F."/>
            <person name="Takami H."/>
        </authorList>
    </citation>
    <scope>NUCLEOTIDE SEQUENCE</scope>
    <source>
        <strain evidence="2">Expedition CK06-06</strain>
    </source>
</reference>
<dbReference type="Gene3D" id="3.40.50.12780">
    <property type="entry name" value="N-terminal domain of ligase-like"/>
    <property type="match status" value="1"/>
</dbReference>
<accession>X0ZWR6</accession>
<dbReference type="InterPro" id="IPR042099">
    <property type="entry name" value="ANL_N_sf"/>
</dbReference>
<organism evidence="2">
    <name type="scientific">marine sediment metagenome</name>
    <dbReference type="NCBI Taxonomy" id="412755"/>
    <lineage>
        <taxon>unclassified sequences</taxon>
        <taxon>metagenomes</taxon>
        <taxon>ecological metagenomes</taxon>
    </lineage>
</organism>
<protein>
    <recommendedName>
        <fullName evidence="1">Acetyl-coenzyme A synthetase N-terminal domain-containing protein</fullName>
    </recommendedName>
</protein>
<feature type="domain" description="Acetyl-coenzyme A synthetase N-terminal" evidence="1">
    <location>
        <begin position="35"/>
        <end position="73"/>
    </location>
</feature>
<name>X0ZWR6_9ZZZZ</name>
<comment type="caution">
    <text evidence="2">The sequence shown here is derived from an EMBL/GenBank/DDBJ whole genome shotgun (WGS) entry which is preliminary data.</text>
</comment>
<proteinExistence type="predicted"/>
<dbReference type="Pfam" id="PF16177">
    <property type="entry name" value="ACAS_N"/>
    <property type="match status" value="1"/>
</dbReference>
<dbReference type="EMBL" id="BARS01053579">
    <property type="protein sequence ID" value="GAG52476.1"/>
    <property type="molecule type" value="Genomic_DNA"/>
</dbReference>
<evidence type="ECO:0000259" key="1">
    <source>
        <dbReference type="Pfam" id="PF16177"/>
    </source>
</evidence>
<sequence length="77" mass="9339">MEEAKEITSMMEEKRVFNPPEELSKKAYIKSLDEYKEIYKRSVDDPEGFWSEMAEQLNWFKKWDSVLVEDFKEGKHE</sequence>
<feature type="non-terminal residue" evidence="2">
    <location>
        <position position="77"/>
    </location>
</feature>